<protein>
    <submittedName>
        <fullName evidence="2">Mannose-6-phosphate isomerase, type II</fullName>
    </submittedName>
</protein>
<dbReference type="GO" id="GO:0009298">
    <property type="term" value="P:GDP-mannose biosynthetic process"/>
    <property type="evidence" value="ECO:0007669"/>
    <property type="project" value="TreeGrafter"/>
</dbReference>
<dbReference type="PATRIC" id="fig|749414.3.peg.6028"/>
<dbReference type="GO" id="GO:0016853">
    <property type="term" value="F:isomerase activity"/>
    <property type="evidence" value="ECO:0007669"/>
    <property type="project" value="UniProtKB-KW"/>
</dbReference>
<dbReference type="Pfam" id="PF01050">
    <property type="entry name" value="MannoseP_isomer"/>
    <property type="match status" value="1"/>
</dbReference>
<dbReference type="Proteomes" id="UP000000377">
    <property type="component" value="Chromosome"/>
</dbReference>
<dbReference type="EMBL" id="CP002047">
    <property type="protein sequence ID" value="ADI08966.1"/>
    <property type="molecule type" value="Genomic_DNA"/>
</dbReference>
<dbReference type="GO" id="GO:0004475">
    <property type="term" value="F:mannose-1-phosphate guanylyltransferase (GTP) activity"/>
    <property type="evidence" value="ECO:0007669"/>
    <property type="project" value="TreeGrafter"/>
</dbReference>
<accession>D7CG62</accession>
<organism evidence="2 3">
    <name type="scientific">Streptomyces bingchenggensis (strain BCW-1)</name>
    <dbReference type="NCBI Taxonomy" id="749414"/>
    <lineage>
        <taxon>Bacteria</taxon>
        <taxon>Bacillati</taxon>
        <taxon>Actinomycetota</taxon>
        <taxon>Actinomycetes</taxon>
        <taxon>Kitasatosporales</taxon>
        <taxon>Streptomycetaceae</taxon>
        <taxon>Streptomyces</taxon>
    </lineage>
</organism>
<dbReference type="KEGG" id="sbh:SBI_05846"/>
<dbReference type="STRING" id="749414.SBI_05846"/>
<dbReference type="SUPFAM" id="SSF51182">
    <property type="entry name" value="RmlC-like cupins"/>
    <property type="match status" value="1"/>
</dbReference>
<evidence type="ECO:0000313" key="2">
    <source>
        <dbReference type="EMBL" id="ADI08966.1"/>
    </source>
</evidence>
<feature type="domain" description="Mannose-6-phosphate isomerase type II C-terminal" evidence="1">
    <location>
        <begin position="8"/>
        <end position="110"/>
    </location>
</feature>
<proteinExistence type="predicted"/>
<dbReference type="PANTHER" id="PTHR46390">
    <property type="entry name" value="MANNOSE-1-PHOSPHATE GUANYLYLTRANSFERASE"/>
    <property type="match status" value="1"/>
</dbReference>
<dbReference type="RefSeq" id="WP_014178428.1">
    <property type="nucleotide sequence ID" value="NC_016582.1"/>
</dbReference>
<gene>
    <name evidence="2" type="ordered locus">SBI_05846</name>
</gene>
<name>D7CG62_STRBB</name>
<evidence type="ECO:0000259" key="1">
    <source>
        <dbReference type="Pfam" id="PF01050"/>
    </source>
</evidence>
<dbReference type="HOGENOM" id="CLU_035527_4_1_11"/>
<dbReference type="PANTHER" id="PTHR46390:SF1">
    <property type="entry name" value="MANNOSE-1-PHOSPHATE GUANYLYLTRANSFERASE"/>
    <property type="match status" value="1"/>
</dbReference>
<dbReference type="InterPro" id="IPR011051">
    <property type="entry name" value="RmlC_Cupin_sf"/>
</dbReference>
<evidence type="ECO:0000313" key="3">
    <source>
        <dbReference type="Proteomes" id="UP000000377"/>
    </source>
</evidence>
<dbReference type="Gene3D" id="2.60.120.10">
    <property type="entry name" value="Jelly Rolls"/>
    <property type="match status" value="1"/>
</dbReference>
<dbReference type="eggNOG" id="COG0662">
    <property type="taxonomic scope" value="Bacteria"/>
</dbReference>
<keyword evidence="2" id="KW-0413">Isomerase</keyword>
<dbReference type="InterPro" id="IPR051161">
    <property type="entry name" value="Mannose-6P_isomerase_type2"/>
</dbReference>
<dbReference type="InterPro" id="IPR014710">
    <property type="entry name" value="RmlC-like_jellyroll"/>
</dbReference>
<dbReference type="InterPro" id="IPR001538">
    <property type="entry name" value="Man6P_isomerase-2_C"/>
</dbReference>
<reference evidence="2 3" key="1">
    <citation type="journal article" date="2010" name="J. Bacteriol.">
        <title>Genome sequence of the milbemycin-producing bacterium Streptomyces bingchenggensis.</title>
        <authorList>
            <person name="Wang X.J."/>
            <person name="Yan Y.J."/>
            <person name="Zhang B."/>
            <person name="An J."/>
            <person name="Wang J.J."/>
            <person name="Tian J."/>
            <person name="Jiang L."/>
            <person name="Chen Y.H."/>
            <person name="Huang S.X."/>
            <person name="Yin M."/>
            <person name="Zhang J."/>
            <person name="Gao A.L."/>
            <person name="Liu C.X."/>
            <person name="Zhu Z.X."/>
            <person name="Xiang W.S."/>
        </authorList>
    </citation>
    <scope>NUCLEOTIDE SEQUENCE [LARGE SCALE GENOMIC DNA]</scope>
    <source>
        <strain evidence="2 3">BCW-1</strain>
    </source>
</reference>
<keyword evidence="3" id="KW-1185">Reference proteome</keyword>
<dbReference type="CDD" id="cd02213">
    <property type="entry name" value="cupin_PMI_typeII_C"/>
    <property type="match status" value="1"/>
</dbReference>
<dbReference type="AlphaFoldDB" id="D7CG62"/>
<sequence>MIGESDDRPWGTWTILDEGAGFKVKRIEVKPHARLSYQTHEHRAEHWVVVAGTASSIIDGETVVSRVGECIDIAIGQPHRIVNNEDEPLTIIEIQRGDYLGEDDITRLADDFGRV</sequence>
<dbReference type="GO" id="GO:0005976">
    <property type="term" value="P:polysaccharide metabolic process"/>
    <property type="evidence" value="ECO:0007669"/>
    <property type="project" value="InterPro"/>
</dbReference>